<accession>A0ABU0BY31</accession>
<gene>
    <name evidence="4" type="ORF">QO002_003895</name>
</gene>
<dbReference type="EMBL" id="JAUSVF010000001">
    <property type="protein sequence ID" value="MDQ0321757.1"/>
    <property type="molecule type" value="Genomic_DNA"/>
</dbReference>
<proteinExistence type="predicted"/>
<dbReference type="InterPro" id="IPR011250">
    <property type="entry name" value="OMP/PagP_B-barrel"/>
</dbReference>
<dbReference type="SUPFAM" id="SSF56925">
    <property type="entry name" value="OMPA-like"/>
    <property type="match status" value="1"/>
</dbReference>
<dbReference type="InterPro" id="IPR027385">
    <property type="entry name" value="Beta-barrel_OMP"/>
</dbReference>
<evidence type="ECO:0000256" key="1">
    <source>
        <dbReference type="ARBA" id="ARBA00022729"/>
    </source>
</evidence>
<evidence type="ECO:0000313" key="5">
    <source>
        <dbReference type="Proteomes" id="UP001230207"/>
    </source>
</evidence>
<evidence type="ECO:0000313" key="4">
    <source>
        <dbReference type="EMBL" id="MDQ0321757.1"/>
    </source>
</evidence>
<dbReference type="Gene3D" id="2.40.160.20">
    <property type="match status" value="1"/>
</dbReference>
<evidence type="ECO:0000256" key="2">
    <source>
        <dbReference type="SAM" id="SignalP"/>
    </source>
</evidence>
<feature type="chain" id="PRO_5045566366" evidence="2">
    <location>
        <begin position="45"/>
        <end position="290"/>
    </location>
</feature>
<comment type="caution">
    <text evidence="4">The sequence shown here is derived from an EMBL/GenBank/DDBJ whole genome shotgun (WGS) entry which is preliminary data.</text>
</comment>
<name>A0ABU0BY31_9HYPH</name>
<keyword evidence="1 2" id="KW-0732">Signal</keyword>
<keyword evidence="5" id="KW-1185">Reference proteome</keyword>
<protein>
    <submittedName>
        <fullName evidence="4">Opacity protein-like surface antigen</fullName>
    </submittedName>
</protein>
<reference evidence="4 5" key="1">
    <citation type="submission" date="2023-07" db="EMBL/GenBank/DDBJ databases">
        <title>Genomic Encyclopedia of Type Strains, Phase IV (KMG-IV): sequencing the most valuable type-strain genomes for metagenomic binning, comparative biology and taxonomic classification.</title>
        <authorList>
            <person name="Goeker M."/>
        </authorList>
    </citation>
    <scope>NUCLEOTIDE SEQUENCE [LARGE SCALE GENOMIC DNA]</scope>
    <source>
        <strain evidence="4 5">DSM 1112</strain>
    </source>
</reference>
<organism evidence="4 5">
    <name type="scientific">Pararhizobium capsulatum DSM 1112</name>
    <dbReference type="NCBI Taxonomy" id="1121113"/>
    <lineage>
        <taxon>Bacteria</taxon>
        <taxon>Pseudomonadati</taxon>
        <taxon>Pseudomonadota</taxon>
        <taxon>Alphaproteobacteria</taxon>
        <taxon>Hyphomicrobiales</taxon>
        <taxon>Rhizobiaceae</taxon>
        <taxon>Rhizobium/Agrobacterium group</taxon>
        <taxon>Pararhizobium</taxon>
    </lineage>
</organism>
<dbReference type="Pfam" id="PF13505">
    <property type="entry name" value="OMP_b-brl"/>
    <property type="match status" value="1"/>
</dbReference>
<dbReference type="Proteomes" id="UP001230207">
    <property type="component" value="Unassembled WGS sequence"/>
</dbReference>
<feature type="signal peptide" evidence="2">
    <location>
        <begin position="1"/>
        <end position="44"/>
    </location>
</feature>
<feature type="domain" description="Outer membrane protein beta-barrel" evidence="3">
    <location>
        <begin position="59"/>
        <end position="285"/>
    </location>
</feature>
<evidence type="ECO:0000259" key="3">
    <source>
        <dbReference type="Pfam" id="PF13505"/>
    </source>
</evidence>
<sequence>MASIRVSPQQAGKDTMINWRHVLLAASAPLVLAIAPGFTSSAHAADDLLDAPEVTISSAENATSGIYLRGDIGYAPWSSEGDPSLRFDAPAPAGLAGVTFDDARFGKPLSGSVGIGYQFNDMVRADFTTDYFKDRFEGRGESAAPCAGEGAGTSCGLNANADYRAIGLMANGYVDLGTLAGFTPYIGGGIGSTHLSWDSVSVSGVCIDGAGACAGGPATADDFNGENSWRFTYALMAGFSYDLSDRLKLDFGYRYSDITGGDIFRGTNLRGKDDGLSRHEFRAGLRFSLW</sequence>